<evidence type="ECO:0000313" key="9">
    <source>
        <dbReference type="Proteomes" id="UP000474104"/>
    </source>
</evidence>
<dbReference type="InterPro" id="IPR013762">
    <property type="entry name" value="Integrase-like_cat_sf"/>
</dbReference>
<comment type="function">
    <text evidence="1">Site-specific tyrosine recombinase, which acts by catalyzing the cutting and rejoining of the recombining DNA molecules.</text>
</comment>
<dbReference type="Gene3D" id="1.10.443.10">
    <property type="entry name" value="Intergrase catalytic core"/>
    <property type="match status" value="1"/>
</dbReference>
<dbReference type="Pfam" id="PF00589">
    <property type="entry name" value="Phage_integrase"/>
    <property type="match status" value="1"/>
</dbReference>
<keyword evidence="5" id="KW-0233">DNA recombination</keyword>
<keyword evidence="6" id="KW-0175">Coiled coil</keyword>
<name>A0A9X5CCC3_9FIRM</name>
<protein>
    <submittedName>
        <fullName evidence="8">Phage integrase family protein</fullName>
    </submittedName>
</protein>
<dbReference type="RefSeq" id="WP_004082015.1">
    <property type="nucleotide sequence ID" value="NZ_VIRB01000151.1"/>
</dbReference>
<evidence type="ECO:0000256" key="6">
    <source>
        <dbReference type="SAM" id="Coils"/>
    </source>
</evidence>
<feature type="coiled-coil region" evidence="6">
    <location>
        <begin position="8"/>
        <end position="35"/>
    </location>
</feature>
<dbReference type="Pfam" id="PF02899">
    <property type="entry name" value="Phage_int_SAM_1"/>
    <property type="match status" value="1"/>
</dbReference>
<feature type="domain" description="Tyr recombinase" evidence="7">
    <location>
        <begin position="383"/>
        <end position="560"/>
    </location>
</feature>
<keyword evidence="4" id="KW-0238">DNA-binding</keyword>
<dbReference type="InterPro" id="IPR050090">
    <property type="entry name" value="Tyrosine_recombinase_XerCD"/>
</dbReference>
<dbReference type="InterPro" id="IPR002104">
    <property type="entry name" value="Integrase_catalytic"/>
</dbReference>
<dbReference type="SUPFAM" id="SSF56349">
    <property type="entry name" value="DNA breaking-rejoining enzymes"/>
    <property type="match status" value="1"/>
</dbReference>
<dbReference type="InterPro" id="IPR010998">
    <property type="entry name" value="Integrase_recombinase_N"/>
</dbReference>
<dbReference type="OrthoDB" id="1863109at2"/>
<comment type="similarity">
    <text evidence="2">Belongs to the 'phage' integrase family.</text>
</comment>
<dbReference type="CDD" id="cd00397">
    <property type="entry name" value="DNA_BRE_C"/>
    <property type="match status" value="1"/>
</dbReference>
<dbReference type="PANTHER" id="PTHR30349">
    <property type="entry name" value="PHAGE INTEGRASE-RELATED"/>
    <property type="match status" value="1"/>
</dbReference>
<evidence type="ECO:0000313" key="8">
    <source>
        <dbReference type="EMBL" id="NDO72079.1"/>
    </source>
</evidence>
<keyword evidence="3" id="KW-0229">DNA integration</keyword>
<dbReference type="InterPro" id="IPR011010">
    <property type="entry name" value="DNA_brk_join_enz"/>
</dbReference>
<dbReference type="GO" id="GO:0003677">
    <property type="term" value="F:DNA binding"/>
    <property type="evidence" value="ECO:0007669"/>
    <property type="project" value="UniProtKB-KW"/>
</dbReference>
<dbReference type="EMBL" id="VIRB01000151">
    <property type="protein sequence ID" value="NDO72079.1"/>
    <property type="molecule type" value="Genomic_DNA"/>
</dbReference>
<dbReference type="AlphaFoldDB" id="A0A9X5CCC3"/>
<evidence type="ECO:0000259" key="7">
    <source>
        <dbReference type="PROSITE" id="PS51898"/>
    </source>
</evidence>
<dbReference type="PROSITE" id="PS51898">
    <property type="entry name" value="TYR_RECOMBINASE"/>
    <property type="match status" value="1"/>
</dbReference>
<evidence type="ECO:0000256" key="1">
    <source>
        <dbReference type="ARBA" id="ARBA00003283"/>
    </source>
</evidence>
<sequence>MPAYAFRVAEPQENREELERQLTQEVRECTEVRITERNHVKRFLMKYGVWQLSEMDYTLRVMFEKYLKESQISVSALSCLHAFDQMKIHAMREEMQTITGRRKYELKYENRVLYLPYYPKLEVANLFAKARDKSNLVWDFTKKYERNLKQQIFQCLNRIVTINSTWERKEKLTALQYLYEYCGQMGIVDLESLTLKQEAEFVEYLPPGISGKRLKRWIVIIELCRKTLFLQADQIHWHAQVWYLERFHFSRERVNPSQMVERISFLEINQEDNKTYLKKYMRYALGITDMALSSIRNRFLEIRNLLQTFDGEDKSICELPDEEIQAYLEKLRKKDVAEKTFNSQLFNIRHFFNFLLVKGYIQKIPFQYELYQKKENPVHHERSVKEEVCEEILSKLYRFPEPLRLMFLHLWCAGLRCSEVCTLEGGAYEWKNGDAWIKVYQIKMKTYKRIPIPEMLYRLMKVYIEKYQIQPEEYLFKNKNGGAYCYATFRIQMLRLCRENQIAGGEYLFKSHDYRHAVATEYYESGVSIQAVRDYLGHDYEDMTRQYIDYMPRRLDAANEEFFDQQEESLASGLMKGERNGE</sequence>
<dbReference type="GO" id="GO:0006310">
    <property type="term" value="P:DNA recombination"/>
    <property type="evidence" value="ECO:0007669"/>
    <property type="project" value="UniProtKB-KW"/>
</dbReference>
<evidence type="ECO:0000256" key="2">
    <source>
        <dbReference type="ARBA" id="ARBA00008857"/>
    </source>
</evidence>
<reference evidence="8 9" key="1">
    <citation type="submission" date="2019-07" db="EMBL/GenBank/DDBJ databases">
        <title>Draft genome sequences of 15 bacterial species constituting the stable defined intestinal microbiota of the GM15 gnotobiotic mouse model.</title>
        <authorList>
            <person name="Elie C."/>
            <person name="Mathieu A."/>
            <person name="Saliou A."/>
            <person name="Darnaud M."/>
            <person name="Leulier F."/>
            <person name="Tamellini A."/>
        </authorList>
    </citation>
    <scope>NUCLEOTIDE SEQUENCE [LARGE SCALE GENOMIC DNA]</scope>
    <source>
        <strain evidence="9">ASF 502</strain>
    </source>
</reference>
<evidence type="ECO:0000256" key="4">
    <source>
        <dbReference type="ARBA" id="ARBA00023125"/>
    </source>
</evidence>
<comment type="caution">
    <text evidence="8">The sequence shown here is derived from an EMBL/GenBank/DDBJ whole genome shotgun (WGS) entry which is preliminary data.</text>
</comment>
<dbReference type="Proteomes" id="UP000474104">
    <property type="component" value="Unassembled WGS sequence"/>
</dbReference>
<accession>A0A9X5CCC3</accession>
<dbReference type="GO" id="GO:0015074">
    <property type="term" value="P:DNA integration"/>
    <property type="evidence" value="ECO:0007669"/>
    <property type="project" value="UniProtKB-KW"/>
</dbReference>
<dbReference type="InterPro" id="IPR004107">
    <property type="entry name" value="Integrase_SAM-like_N"/>
</dbReference>
<dbReference type="PANTHER" id="PTHR30349:SF64">
    <property type="entry name" value="PROPHAGE INTEGRASE INTD-RELATED"/>
    <property type="match status" value="1"/>
</dbReference>
<gene>
    <name evidence="8" type="ORF">FMM80_26935</name>
</gene>
<proteinExistence type="inferred from homology"/>
<dbReference type="Gene3D" id="1.10.150.130">
    <property type="match status" value="1"/>
</dbReference>
<organism evidence="8 9">
    <name type="scientific">Schaedlerella arabinosiphila</name>
    <dbReference type="NCBI Taxonomy" id="2044587"/>
    <lineage>
        <taxon>Bacteria</taxon>
        <taxon>Bacillati</taxon>
        <taxon>Bacillota</taxon>
        <taxon>Clostridia</taxon>
        <taxon>Lachnospirales</taxon>
        <taxon>Lachnospiraceae</taxon>
        <taxon>Schaedlerella</taxon>
    </lineage>
</organism>
<evidence type="ECO:0000256" key="5">
    <source>
        <dbReference type="ARBA" id="ARBA00023172"/>
    </source>
</evidence>
<evidence type="ECO:0000256" key="3">
    <source>
        <dbReference type="ARBA" id="ARBA00022908"/>
    </source>
</evidence>